<proteinExistence type="predicted"/>
<keyword evidence="2" id="KW-1185">Reference proteome</keyword>
<dbReference type="AlphaFoldDB" id="A0AAV7TDF0"/>
<name>A0AAV7TDF0_PLEWA</name>
<sequence length="70" mass="7655">MQRMSHDVKIVADVISYWKSPTSLGYDKSAFCINMALDGPRRDLGASTLCEEEEGALSTLESPQDASPHP</sequence>
<dbReference type="Proteomes" id="UP001066276">
    <property type="component" value="Chromosome 4_1"/>
</dbReference>
<reference evidence="1" key="1">
    <citation type="journal article" date="2022" name="bioRxiv">
        <title>Sequencing and chromosome-scale assembly of the giantPleurodeles waltlgenome.</title>
        <authorList>
            <person name="Brown T."/>
            <person name="Elewa A."/>
            <person name="Iarovenko S."/>
            <person name="Subramanian E."/>
            <person name="Araus A.J."/>
            <person name="Petzold A."/>
            <person name="Susuki M."/>
            <person name="Suzuki K.-i.T."/>
            <person name="Hayashi T."/>
            <person name="Toyoda A."/>
            <person name="Oliveira C."/>
            <person name="Osipova E."/>
            <person name="Leigh N.D."/>
            <person name="Simon A."/>
            <person name="Yun M.H."/>
        </authorList>
    </citation>
    <scope>NUCLEOTIDE SEQUENCE</scope>
    <source>
        <strain evidence="1">20211129_DDA</strain>
        <tissue evidence="1">Liver</tissue>
    </source>
</reference>
<organism evidence="1 2">
    <name type="scientific">Pleurodeles waltl</name>
    <name type="common">Iberian ribbed newt</name>
    <dbReference type="NCBI Taxonomy" id="8319"/>
    <lineage>
        <taxon>Eukaryota</taxon>
        <taxon>Metazoa</taxon>
        <taxon>Chordata</taxon>
        <taxon>Craniata</taxon>
        <taxon>Vertebrata</taxon>
        <taxon>Euteleostomi</taxon>
        <taxon>Amphibia</taxon>
        <taxon>Batrachia</taxon>
        <taxon>Caudata</taxon>
        <taxon>Salamandroidea</taxon>
        <taxon>Salamandridae</taxon>
        <taxon>Pleurodelinae</taxon>
        <taxon>Pleurodeles</taxon>
    </lineage>
</organism>
<comment type="caution">
    <text evidence="1">The sequence shown here is derived from an EMBL/GenBank/DDBJ whole genome shotgun (WGS) entry which is preliminary data.</text>
</comment>
<accession>A0AAV7TDF0</accession>
<dbReference type="EMBL" id="JANPWB010000007">
    <property type="protein sequence ID" value="KAJ1174589.1"/>
    <property type="molecule type" value="Genomic_DNA"/>
</dbReference>
<gene>
    <name evidence="1" type="ORF">NDU88_006409</name>
</gene>
<protein>
    <submittedName>
        <fullName evidence="1">Uncharacterized protein</fullName>
    </submittedName>
</protein>
<evidence type="ECO:0000313" key="1">
    <source>
        <dbReference type="EMBL" id="KAJ1174589.1"/>
    </source>
</evidence>
<evidence type="ECO:0000313" key="2">
    <source>
        <dbReference type="Proteomes" id="UP001066276"/>
    </source>
</evidence>